<evidence type="ECO:0000256" key="2">
    <source>
        <dbReference type="PIRSR" id="PIRSR000915-1"/>
    </source>
</evidence>
<protein>
    <submittedName>
        <fullName evidence="5">Uncharacterized protein</fullName>
    </submittedName>
</protein>
<keyword evidence="6" id="KW-1185">Reference proteome</keyword>
<feature type="binding site" evidence="4">
    <location>
        <position position="27"/>
    </location>
    <ligand>
        <name>Mg(2+)</name>
        <dbReference type="ChEBI" id="CHEBI:18420"/>
    </ligand>
</feature>
<proteinExistence type="inferred from homology"/>
<dbReference type="EMBL" id="OV651814">
    <property type="protein sequence ID" value="CAH1105613.1"/>
    <property type="molecule type" value="Genomic_DNA"/>
</dbReference>
<feature type="binding site" evidence="3">
    <location>
        <position position="220"/>
    </location>
    <ligand>
        <name>substrate</name>
    </ligand>
</feature>
<dbReference type="Gene3D" id="3.40.50.1000">
    <property type="entry name" value="HAD superfamily/HAD-like"/>
    <property type="match status" value="2"/>
</dbReference>
<dbReference type="AlphaFoldDB" id="A0A9P0CSV4"/>
<dbReference type="GO" id="GO:0005737">
    <property type="term" value="C:cytoplasm"/>
    <property type="evidence" value="ECO:0007669"/>
    <property type="project" value="TreeGrafter"/>
</dbReference>
<feature type="binding site" evidence="4">
    <location>
        <position position="246"/>
    </location>
    <ligand>
        <name>Mg(2+)</name>
        <dbReference type="ChEBI" id="CHEBI:18420"/>
    </ligand>
</feature>
<feature type="binding site" evidence="4">
    <location>
        <position position="29"/>
    </location>
    <ligand>
        <name>Mg(2+)</name>
        <dbReference type="ChEBI" id="CHEBI:18420"/>
    </ligand>
</feature>
<evidence type="ECO:0000313" key="5">
    <source>
        <dbReference type="EMBL" id="CAH1105613.1"/>
    </source>
</evidence>
<comment type="similarity">
    <text evidence="1">Belongs to the HAD-like hydrolase superfamily.</text>
</comment>
<dbReference type="Pfam" id="PF13242">
    <property type="entry name" value="Hydrolase_like"/>
    <property type="match status" value="1"/>
</dbReference>
<name>A0A9P0CSV4_9CUCU</name>
<keyword evidence="4" id="KW-0460">Magnesium</keyword>
<dbReference type="PANTHER" id="PTHR19288:SF4">
    <property type="entry name" value="RE04130P-RELATED"/>
    <property type="match status" value="1"/>
</dbReference>
<dbReference type="PANTHER" id="PTHR19288">
    <property type="entry name" value="4-NITROPHENYLPHOSPHATASE-RELATED"/>
    <property type="match status" value="1"/>
</dbReference>
<evidence type="ECO:0000256" key="3">
    <source>
        <dbReference type="PIRSR" id="PIRSR000915-2"/>
    </source>
</evidence>
<evidence type="ECO:0000313" key="6">
    <source>
        <dbReference type="Proteomes" id="UP001153636"/>
    </source>
</evidence>
<evidence type="ECO:0000256" key="4">
    <source>
        <dbReference type="PIRSR" id="PIRSR000915-3"/>
    </source>
</evidence>
<evidence type="ECO:0000256" key="1">
    <source>
        <dbReference type="PIRNR" id="PIRNR000915"/>
    </source>
</evidence>
<dbReference type="PIRSF" id="PIRSF000915">
    <property type="entry name" value="PGP-type_phosphatase"/>
    <property type="match status" value="1"/>
</dbReference>
<dbReference type="NCBIfam" id="TIGR01460">
    <property type="entry name" value="HAD-SF-IIA"/>
    <property type="match status" value="1"/>
</dbReference>
<comment type="cofactor">
    <cofactor evidence="4">
        <name>Mg(2+)</name>
        <dbReference type="ChEBI" id="CHEBI:18420"/>
    </cofactor>
    <text evidence="4">Divalent metal ions. Mg(2+) is the most effective.</text>
</comment>
<dbReference type="InterPro" id="IPR036412">
    <property type="entry name" value="HAD-like_sf"/>
</dbReference>
<dbReference type="OrthoDB" id="413953at2759"/>
<dbReference type="SUPFAM" id="SSF56784">
    <property type="entry name" value="HAD-like"/>
    <property type="match status" value="1"/>
</dbReference>
<dbReference type="Proteomes" id="UP001153636">
    <property type="component" value="Chromosome 2"/>
</dbReference>
<organism evidence="5 6">
    <name type="scientific">Psylliodes chrysocephalus</name>
    <dbReference type="NCBI Taxonomy" id="3402493"/>
    <lineage>
        <taxon>Eukaryota</taxon>
        <taxon>Metazoa</taxon>
        <taxon>Ecdysozoa</taxon>
        <taxon>Arthropoda</taxon>
        <taxon>Hexapoda</taxon>
        <taxon>Insecta</taxon>
        <taxon>Pterygota</taxon>
        <taxon>Neoptera</taxon>
        <taxon>Endopterygota</taxon>
        <taxon>Coleoptera</taxon>
        <taxon>Polyphaga</taxon>
        <taxon>Cucujiformia</taxon>
        <taxon>Chrysomeloidea</taxon>
        <taxon>Chrysomelidae</taxon>
        <taxon>Galerucinae</taxon>
        <taxon>Alticini</taxon>
        <taxon>Psylliodes</taxon>
    </lineage>
</organism>
<accession>A0A9P0CSV4</accession>
<keyword evidence="4" id="KW-0479">Metal-binding</keyword>
<keyword evidence="1" id="KW-0378">Hydrolase</keyword>
<dbReference type="GO" id="GO:0016791">
    <property type="term" value="F:phosphatase activity"/>
    <property type="evidence" value="ECO:0007669"/>
    <property type="project" value="TreeGrafter"/>
</dbReference>
<dbReference type="InterPro" id="IPR006357">
    <property type="entry name" value="HAD-SF_hydro_IIA"/>
</dbReference>
<gene>
    <name evidence="5" type="ORF">PSYICH_LOCUS7294</name>
</gene>
<feature type="active site" description="Proton donor" evidence="2">
    <location>
        <position position="27"/>
    </location>
</feature>
<reference evidence="5" key="1">
    <citation type="submission" date="2022-01" db="EMBL/GenBank/DDBJ databases">
        <authorList>
            <person name="King R."/>
        </authorList>
    </citation>
    <scope>NUCLEOTIDE SEQUENCE</scope>
</reference>
<feature type="active site" description="Proton donor" evidence="2">
    <location>
        <position position="29"/>
    </location>
</feature>
<dbReference type="GO" id="GO:0046872">
    <property type="term" value="F:metal ion binding"/>
    <property type="evidence" value="ECO:0007669"/>
    <property type="project" value="UniProtKB-KW"/>
</dbReference>
<dbReference type="Pfam" id="PF13344">
    <property type="entry name" value="Hydrolase_6"/>
    <property type="match status" value="1"/>
</dbReference>
<sequence length="306" mass="34976">MVIKNLSEVCKEEQVEFVNSFDRLLLDLDGVVRVAYVPIPDAAVCIENFKKLGKPVQFVTNMAFTPAEITHERLINDKFNVELEDIVNPYLAVVDYLKKINFQKKIYAIASQSYKEKLKSEGFKLAEDPPQLIEENLTSLFQNIQDDEEVGAVLYDFDINLTFIKLQKALTYLKRQDCLFVTGGADKFLPVGPTGPLLGNFYNFKGLTETSGRTPIQLAKPSKHYSKFITERFQIKNPAKVLFIGDMINEDMGFANESGFKKLLVLSGSTKIDSVKNWKHPEEYKPNYYIENLTELNKIIRTNHKL</sequence>
<dbReference type="InterPro" id="IPR023214">
    <property type="entry name" value="HAD_sf"/>
</dbReference>